<evidence type="ECO:0000313" key="2">
    <source>
        <dbReference type="Proteomes" id="UP000230066"/>
    </source>
</evidence>
<organism evidence="1 2">
    <name type="scientific">Fasciola hepatica</name>
    <name type="common">Liver fluke</name>
    <dbReference type="NCBI Taxonomy" id="6192"/>
    <lineage>
        <taxon>Eukaryota</taxon>
        <taxon>Metazoa</taxon>
        <taxon>Spiralia</taxon>
        <taxon>Lophotrochozoa</taxon>
        <taxon>Platyhelminthes</taxon>
        <taxon>Trematoda</taxon>
        <taxon>Digenea</taxon>
        <taxon>Plagiorchiida</taxon>
        <taxon>Echinostomata</taxon>
        <taxon>Echinostomatoidea</taxon>
        <taxon>Fasciolidae</taxon>
        <taxon>Fasciola</taxon>
    </lineage>
</organism>
<name>A0A4E0R6L1_FASHE</name>
<gene>
    <name evidence="1" type="ORF">D915_011102</name>
</gene>
<accession>A0A4E0R6L1</accession>
<dbReference type="EMBL" id="JXXN02018510">
    <property type="protein sequence ID" value="THD17978.1"/>
    <property type="molecule type" value="Genomic_DNA"/>
</dbReference>
<dbReference type="AlphaFoldDB" id="A0A4E0R6L1"/>
<protein>
    <recommendedName>
        <fullName evidence="3">Protein FMC1 homolog</fullName>
    </recommendedName>
</protein>
<sequence length="84" mass="9851">MSNSLSSRHLLRSLLQELKISYNGLIPFSQSPVVHHLLNEFRYNQLTDAQKCAKEQEARQLAETYNHYLINVRKHLVRIYAIVT</sequence>
<proteinExistence type="predicted"/>
<comment type="caution">
    <text evidence="1">The sequence shown here is derived from an EMBL/GenBank/DDBJ whole genome shotgun (WGS) entry which is preliminary data.</text>
</comment>
<evidence type="ECO:0008006" key="3">
    <source>
        <dbReference type="Google" id="ProtNLM"/>
    </source>
</evidence>
<reference evidence="1" key="1">
    <citation type="submission" date="2019-03" db="EMBL/GenBank/DDBJ databases">
        <title>Improved annotation for the trematode Fasciola hepatica.</title>
        <authorList>
            <person name="Choi Y.-J."/>
            <person name="Martin J."/>
            <person name="Mitreva M."/>
        </authorList>
    </citation>
    <scope>NUCLEOTIDE SEQUENCE [LARGE SCALE GENOMIC DNA]</scope>
</reference>
<evidence type="ECO:0000313" key="1">
    <source>
        <dbReference type="EMBL" id="THD17978.1"/>
    </source>
</evidence>
<dbReference type="Proteomes" id="UP000230066">
    <property type="component" value="Unassembled WGS sequence"/>
</dbReference>
<keyword evidence="2" id="KW-1185">Reference proteome</keyword>